<evidence type="ECO:0000313" key="1">
    <source>
        <dbReference type="EMBL" id="OCL11788.1"/>
    </source>
</evidence>
<organism evidence="1 2">
    <name type="scientific">Glonium stellatum</name>
    <dbReference type="NCBI Taxonomy" id="574774"/>
    <lineage>
        <taxon>Eukaryota</taxon>
        <taxon>Fungi</taxon>
        <taxon>Dikarya</taxon>
        <taxon>Ascomycota</taxon>
        <taxon>Pezizomycotina</taxon>
        <taxon>Dothideomycetes</taxon>
        <taxon>Pleosporomycetidae</taxon>
        <taxon>Gloniales</taxon>
        <taxon>Gloniaceae</taxon>
        <taxon>Glonium</taxon>
    </lineage>
</organism>
<gene>
    <name evidence="1" type="ORF">AOQ84DRAFT_373664</name>
</gene>
<proteinExistence type="predicted"/>
<keyword evidence="2" id="KW-1185">Reference proteome</keyword>
<evidence type="ECO:0000313" key="2">
    <source>
        <dbReference type="Proteomes" id="UP000250140"/>
    </source>
</evidence>
<dbReference type="EMBL" id="KV748989">
    <property type="protein sequence ID" value="OCL11788.1"/>
    <property type="molecule type" value="Genomic_DNA"/>
</dbReference>
<name>A0A8E2F899_9PEZI</name>
<sequence>MWPNEEETTELLRQFWKSTREICFSWMSVPASAASDIGFSIRTPPVEQAERLVSHWRDCAHTALPLGRSPRRLGEITPRRSQVMVFEKLQAGDAWDVGCLRWMRLDATGFVVGGLQDNPGPPWSYHHRSPPFLHTTRVAAVSAHQLTTFPLLLDA</sequence>
<reference evidence="1 2" key="1">
    <citation type="journal article" date="2016" name="Nat. Commun.">
        <title>Ectomycorrhizal ecology is imprinted in the genome of the dominant symbiotic fungus Cenococcum geophilum.</title>
        <authorList>
            <consortium name="DOE Joint Genome Institute"/>
            <person name="Peter M."/>
            <person name="Kohler A."/>
            <person name="Ohm R.A."/>
            <person name="Kuo A."/>
            <person name="Krutzmann J."/>
            <person name="Morin E."/>
            <person name="Arend M."/>
            <person name="Barry K.W."/>
            <person name="Binder M."/>
            <person name="Choi C."/>
            <person name="Clum A."/>
            <person name="Copeland A."/>
            <person name="Grisel N."/>
            <person name="Haridas S."/>
            <person name="Kipfer T."/>
            <person name="LaButti K."/>
            <person name="Lindquist E."/>
            <person name="Lipzen A."/>
            <person name="Maire R."/>
            <person name="Meier B."/>
            <person name="Mihaltcheva S."/>
            <person name="Molinier V."/>
            <person name="Murat C."/>
            <person name="Poggeler S."/>
            <person name="Quandt C.A."/>
            <person name="Sperisen C."/>
            <person name="Tritt A."/>
            <person name="Tisserant E."/>
            <person name="Crous P.W."/>
            <person name="Henrissat B."/>
            <person name="Nehls U."/>
            <person name="Egli S."/>
            <person name="Spatafora J.W."/>
            <person name="Grigoriev I.V."/>
            <person name="Martin F.M."/>
        </authorList>
    </citation>
    <scope>NUCLEOTIDE SEQUENCE [LARGE SCALE GENOMIC DNA]</scope>
    <source>
        <strain evidence="1 2">CBS 207.34</strain>
    </source>
</reference>
<accession>A0A8E2F899</accession>
<dbReference type="Proteomes" id="UP000250140">
    <property type="component" value="Unassembled WGS sequence"/>
</dbReference>
<protein>
    <submittedName>
        <fullName evidence="1">Uncharacterized protein</fullName>
    </submittedName>
</protein>
<dbReference type="AlphaFoldDB" id="A0A8E2F899"/>